<keyword evidence="6" id="KW-0445">Lipid transport</keyword>
<keyword evidence="5 7" id="KW-0732">Signal</keyword>
<evidence type="ECO:0000313" key="9">
    <source>
        <dbReference type="EMBL" id="NDV38779.1"/>
    </source>
</evidence>
<dbReference type="SMART" id="SM00737">
    <property type="entry name" value="ML"/>
    <property type="match status" value="1"/>
</dbReference>
<protein>
    <recommendedName>
        <fullName evidence="8">MD-2-related lipid-recognition domain-containing protein</fullName>
    </recommendedName>
</protein>
<dbReference type="InterPro" id="IPR039670">
    <property type="entry name" value="NPC2-like"/>
</dbReference>
<comment type="function">
    <text evidence="1">Catalyzes the intermembrane transfer of phosphatidylglycerol and phosphatidylinositol.</text>
</comment>
<dbReference type="InterPro" id="IPR003172">
    <property type="entry name" value="ML_dom"/>
</dbReference>
<evidence type="ECO:0000256" key="5">
    <source>
        <dbReference type="ARBA" id="ARBA00022729"/>
    </source>
</evidence>
<evidence type="ECO:0000259" key="8">
    <source>
        <dbReference type="SMART" id="SM00737"/>
    </source>
</evidence>
<dbReference type="AlphaFoldDB" id="A0A6B2LNL8"/>
<feature type="signal peptide" evidence="7">
    <location>
        <begin position="1"/>
        <end position="20"/>
    </location>
</feature>
<dbReference type="SUPFAM" id="SSF81296">
    <property type="entry name" value="E set domains"/>
    <property type="match status" value="1"/>
</dbReference>
<evidence type="ECO:0000256" key="4">
    <source>
        <dbReference type="ARBA" id="ARBA00022448"/>
    </source>
</evidence>
<dbReference type="InterPro" id="IPR014756">
    <property type="entry name" value="Ig_E-set"/>
</dbReference>
<dbReference type="GO" id="GO:0015918">
    <property type="term" value="P:sterol transport"/>
    <property type="evidence" value="ECO:0007669"/>
    <property type="project" value="InterPro"/>
</dbReference>
<dbReference type="PANTHER" id="PTHR11306">
    <property type="entry name" value="NIEMANN PICK TYPE C2 PROTEIN NPC2-RELATED"/>
    <property type="match status" value="1"/>
</dbReference>
<dbReference type="EMBL" id="GIBP01009810">
    <property type="protein sequence ID" value="NDV38779.1"/>
    <property type="molecule type" value="Transcribed_RNA"/>
</dbReference>
<sequence length="146" mass="15662">MLVLLSCVLLSLSAKQNSYSNCTPTTSPLKNIQISVDPQDLTIGSPLTLSANGTISETVTGGTSTLSVQFFQNGAWIRLPDLNFNNCDYVTCPFPSAPGFVSHNISFTIPGTTPPGQYRGAFMILDQSNVNILCVTFLAELLPPNF</sequence>
<feature type="chain" id="PRO_5025611435" description="MD-2-related lipid-recognition domain-containing protein" evidence="7">
    <location>
        <begin position="21"/>
        <end position="146"/>
    </location>
</feature>
<proteinExistence type="inferred from homology"/>
<comment type="subunit">
    <text evidence="3">Monomer.</text>
</comment>
<name>A0A6B2LNL8_9EUKA</name>
<reference evidence="9" key="1">
    <citation type="journal article" date="2020" name="J. Eukaryot. Microbiol.">
        <title>De novo Sequencing, Assembly and Annotation of the Transcriptome for the Free-Living Testate Amoeba Arcella intermedia.</title>
        <authorList>
            <person name="Ribeiro G.M."/>
            <person name="Porfirio-Sousa A.L."/>
            <person name="Maurer-Alcala X.X."/>
            <person name="Katz L.A."/>
            <person name="Lahr D.J.G."/>
        </authorList>
    </citation>
    <scope>NUCLEOTIDE SEQUENCE</scope>
</reference>
<keyword evidence="4" id="KW-0813">Transport</keyword>
<evidence type="ECO:0000256" key="1">
    <source>
        <dbReference type="ARBA" id="ARBA00002053"/>
    </source>
</evidence>
<feature type="domain" description="MD-2-related lipid-recognition" evidence="8">
    <location>
        <begin position="19"/>
        <end position="139"/>
    </location>
</feature>
<dbReference type="Gene3D" id="2.60.40.770">
    <property type="match status" value="1"/>
</dbReference>
<comment type="similarity">
    <text evidence="2">Belongs to the NPC2 family.</text>
</comment>
<evidence type="ECO:0000256" key="3">
    <source>
        <dbReference type="ARBA" id="ARBA00011245"/>
    </source>
</evidence>
<evidence type="ECO:0000256" key="2">
    <source>
        <dbReference type="ARBA" id="ARBA00006370"/>
    </source>
</evidence>
<dbReference type="Pfam" id="PF02221">
    <property type="entry name" value="E1_DerP2_DerF2"/>
    <property type="match status" value="1"/>
</dbReference>
<dbReference type="GO" id="GO:0032934">
    <property type="term" value="F:sterol binding"/>
    <property type="evidence" value="ECO:0007669"/>
    <property type="project" value="InterPro"/>
</dbReference>
<organism evidence="9">
    <name type="scientific">Arcella intermedia</name>
    <dbReference type="NCBI Taxonomy" id="1963864"/>
    <lineage>
        <taxon>Eukaryota</taxon>
        <taxon>Amoebozoa</taxon>
        <taxon>Tubulinea</taxon>
        <taxon>Elardia</taxon>
        <taxon>Arcellinida</taxon>
        <taxon>Sphaerothecina</taxon>
        <taxon>Arcellidae</taxon>
        <taxon>Arcella</taxon>
    </lineage>
</organism>
<evidence type="ECO:0000256" key="7">
    <source>
        <dbReference type="SAM" id="SignalP"/>
    </source>
</evidence>
<evidence type="ECO:0000256" key="6">
    <source>
        <dbReference type="ARBA" id="ARBA00023055"/>
    </source>
</evidence>
<accession>A0A6B2LNL8</accession>
<dbReference type="PANTHER" id="PTHR11306:SF0">
    <property type="entry name" value="PHOSPHATIDYLGLYCEROL_PHOSPHATIDYLINOSITOL TRANSFER PROTEIN"/>
    <property type="match status" value="1"/>
</dbReference>